<dbReference type="EMBL" id="JOJR01000139">
    <property type="protein sequence ID" value="RCN44054.1"/>
    <property type="molecule type" value="Genomic_DNA"/>
</dbReference>
<dbReference type="AlphaFoldDB" id="A0A368GI52"/>
<evidence type="ECO:0000256" key="2">
    <source>
        <dbReference type="SAM" id="MobiDB-lite"/>
    </source>
</evidence>
<comment type="caution">
    <text evidence="3">The sequence shown here is derived from an EMBL/GenBank/DDBJ whole genome shotgun (WGS) entry which is preliminary data.</text>
</comment>
<feature type="region of interest" description="Disordered" evidence="2">
    <location>
        <begin position="345"/>
        <end position="366"/>
    </location>
</feature>
<reference evidence="3 4" key="1">
    <citation type="submission" date="2014-10" db="EMBL/GenBank/DDBJ databases">
        <title>Draft genome of the hookworm Ancylostoma caninum.</title>
        <authorList>
            <person name="Mitreva M."/>
        </authorList>
    </citation>
    <scope>NUCLEOTIDE SEQUENCE [LARGE SCALE GENOMIC DNA]</scope>
    <source>
        <strain evidence="3 4">Baltimore</strain>
    </source>
</reference>
<proteinExistence type="predicted"/>
<sequence>MAQCAMAPLSPSTSQHSEQLIEVVTFDWPADWMSSCPGARQAAWPIRLHRSIIDIPTAMMLNLKSMEVDESILLQIPYRYFREQPPSDVVGILTGTYVKVYGCKNFKRHETAPRKWRKPCVGGQSARHAGARNGARSGTREIEPVKKVRGSDTHMRRQITGNFQNLFPELQAKIDKLQSEKREVELELMKTKSALHKLVVQNSISQNRSFEIPEVTVERIDEECDVKPELFTEGVQTDDDPLSESLEMTSSTRSILGSRALLTQRERKQLEERCNELQAQLTGATEMIAELEEVKRAMTEEIAELKRCYKENIENSRAIDNSELTQVRAELADALAEVERLREENAALKQVQGTTTTDTGDKSDTE</sequence>
<gene>
    <name evidence="3" type="ORF">ANCCAN_09917</name>
</gene>
<protein>
    <submittedName>
        <fullName evidence="3">Uncharacterized protein</fullName>
    </submittedName>
</protein>
<name>A0A368GI52_ANCCA</name>
<organism evidence="3 4">
    <name type="scientific">Ancylostoma caninum</name>
    <name type="common">Dog hookworm</name>
    <dbReference type="NCBI Taxonomy" id="29170"/>
    <lineage>
        <taxon>Eukaryota</taxon>
        <taxon>Metazoa</taxon>
        <taxon>Ecdysozoa</taxon>
        <taxon>Nematoda</taxon>
        <taxon>Chromadorea</taxon>
        <taxon>Rhabditida</taxon>
        <taxon>Rhabditina</taxon>
        <taxon>Rhabditomorpha</taxon>
        <taxon>Strongyloidea</taxon>
        <taxon>Ancylostomatidae</taxon>
        <taxon>Ancylostomatinae</taxon>
        <taxon>Ancylostoma</taxon>
    </lineage>
</organism>
<dbReference type="OrthoDB" id="5984396at2759"/>
<feature type="region of interest" description="Disordered" evidence="2">
    <location>
        <begin position="117"/>
        <end position="138"/>
    </location>
</feature>
<evidence type="ECO:0000256" key="1">
    <source>
        <dbReference type="SAM" id="Coils"/>
    </source>
</evidence>
<dbReference type="Proteomes" id="UP000252519">
    <property type="component" value="Unassembled WGS sequence"/>
</dbReference>
<feature type="coiled-coil region" evidence="1">
    <location>
        <begin position="167"/>
        <end position="194"/>
    </location>
</feature>
<evidence type="ECO:0000313" key="4">
    <source>
        <dbReference type="Proteomes" id="UP000252519"/>
    </source>
</evidence>
<evidence type="ECO:0000313" key="3">
    <source>
        <dbReference type="EMBL" id="RCN44054.1"/>
    </source>
</evidence>
<accession>A0A368GI52</accession>
<keyword evidence="4" id="KW-1185">Reference proteome</keyword>
<keyword evidence="1" id="KW-0175">Coiled coil</keyword>